<feature type="domain" description="Thymidylate kinase-like" evidence="13">
    <location>
        <begin position="11"/>
        <end position="200"/>
    </location>
</feature>
<evidence type="ECO:0000256" key="9">
    <source>
        <dbReference type="ARBA" id="ARBA00029962"/>
    </source>
</evidence>
<gene>
    <name evidence="12" type="primary">tmk</name>
    <name evidence="14" type="ORF">Ga0074115_11820</name>
    <name evidence="15" type="ORF">Ga0076813_13492</name>
</gene>
<dbReference type="AlphaFoldDB" id="A0A0T5Z6R7"/>
<evidence type="ECO:0000256" key="3">
    <source>
        <dbReference type="ARBA" id="ARBA00017144"/>
    </source>
</evidence>
<keyword evidence="17" id="KW-1185">Reference proteome</keyword>
<evidence type="ECO:0000256" key="10">
    <source>
        <dbReference type="ARBA" id="ARBA00048743"/>
    </source>
</evidence>
<accession>A0A0T5Z6R7</accession>
<comment type="function">
    <text evidence="11 12">Phosphorylation of dTMP to form dTDP in both de novo and salvage pathways of dTTP synthesis.</text>
</comment>
<organism evidence="15 16">
    <name type="scientific">endosymbiont of Ridgeia piscesae</name>
    <dbReference type="NCBI Taxonomy" id="54398"/>
    <lineage>
        <taxon>Bacteria</taxon>
        <taxon>Pseudomonadati</taxon>
        <taxon>Pseudomonadota</taxon>
        <taxon>Gammaproteobacteria</taxon>
        <taxon>sulfur-oxidizing symbionts</taxon>
    </lineage>
</organism>
<evidence type="ECO:0000256" key="2">
    <source>
        <dbReference type="ARBA" id="ARBA00012980"/>
    </source>
</evidence>
<keyword evidence="6 12" id="KW-0547">Nucleotide-binding</keyword>
<dbReference type="GO" id="GO:0005524">
    <property type="term" value="F:ATP binding"/>
    <property type="evidence" value="ECO:0007669"/>
    <property type="project" value="UniProtKB-UniRule"/>
</dbReference>
<evidence type="ECO:0000256" key="4">
    <source>
        <dbReference type="ARBA" id="ARBA00022679"/>
    </source>
</evidence>
<evidence type="ECO:0000256" key="6">
    <source>
        <dbReference type="ARBA" id="ARBA00022741"/>
    </source>
</evidence>
<keyword evidence="4 12" id="KW-0808">Transferase</keyword>
<evidence type="ECO:0000256" key="8">
    <source>
        <dbReference type="ARBA" id="ARBA00022840"/>
    </source>
</evidence>
<feature type="binding site" evidence="12">
    <location>
        <begin position="13"/>
        <end position="20"/>
    </location>
    <ligand>
        <name>ATP</name>
        <dbReference type="ChEBI" id="CHEBI:30616"/>
    </ligand>
</feature>
<dbReference type="EMBL" id="LMXI01000345">
    <property type="protein sequence ID" value="KRT58429.1"/>
    <property type="molecule type" value="Genomic_DNA"/>
</dbReference>
<keyword evidence="8 12" id="KW-0067">ATP-binding</keyword>
<evidence type="ECO:0000256" key="5">
    <source>
        <dbReference type="ARBA" id="ARBA00022727"/>
    </source>
</evidence>
<dbReference type="RefSeq" id="WP_005960721.1">
    <property type="nucleotide sequence ID" value="NZ_KQ556912.1"/>
</dbReference>
<dbReference type="GO" id="GO:0006235">
    <property type="term" value="P:dTTP biosynthetic process"/>
    <property type="evidence" value="ECO:0007669"/>
    <property type="project" value="UniProtKB-UniRule"/>
</dbReference>
<dbReference type="Gene3D" id="3.40.50.300">
    <property type="entry name" value="P-loop containing nucleotide triphosphate hydrolases"/>
    <property type="match status" value="1"/>
</dbReference>
<evidence type="ECO:0000313" key="16">
    <source>
        <dbReference type="Proteomes" id="UP000051276"/>
    </source>
</evidence>
<evidence type="ECO:0000256" key="11">
    <source>
        <dbReference type="ARBA" id="ARBA00057735"/>
    </source>
</evidence>
<dbReference type="STRING" id="54398.Ga0074115_11820"/>
<sequence>MKQKQGRFITVEGGEGAGKSSNLDFIRQQLEAQGKQVLFTREPGGTPLGEAIRELLLGHQHQGMAHDSELLLMFAARAEHLQQKILPALAQGTWVLCDRFTDASYAYQGSGRGLKTARIAQLEQFVQGDLRPDLTLLLDLPVEVGLARAGQRSAPDRFESEQQHFFQRVRQGYLQIAADQPERVRLIDASLPLAQVQQQISRELERFIQRLGG</sequence>
<dbReference type="NCBIfam" id="TIGR00041">
    <property type="entry name" value="DTMP_kinase"/>
    <property type="match status" value="1"/>
</dbReference>
<comment type="caution">
    <text evidence="15">The sequence shown here is derived from an EMBL/GenBank/DDBJ whole genome shotgun (WGS) entry which is preliminary data.</text>
</comment>
<dbReference type="HAMAP" id="MF_00165">
    <property type="entry name" value="Thymidylate_kinase"/>
    <property type="match status" value="1"/>
</dbReference>
<dbReference type="PATRIC" id="fig|54398.3.peg.763"/>
<dbReference type="InterPro" id="IPR039430">
    <property type="entry name" value="Thymidylate_kin-like_dom"/>
</dbReference>
<evidence type="ECO:0000313" key="17">
    <source>
        <dbReference type="Proteomes" id="UP000051634"/>
    </source>
</evidence>
<dbReference type="Proteomes" id="UP000051634">
    <property type="component" value="Unassembled WGS sequence"/>
</dbReference>
<evidence type="ECO:0000259" key="13">
    <source>
        <dbReference type="Pfam" id="PF02223"/>
    </source>
</evidence>
<name>A0A0T5Z6R7_9GAMM</name>
<dbReference type="InterPro" id="IPR018094">
    <property type="entry name" value="Thymidylate_kinase"/>
</dbReference>
<dbReference type="Proteomes" id="UP000051276">
    <property type="component" value="Unassembled WGS sequence"/>
</dbReference>
<dbReference type="GO" id="GO:0004798">
    <property type="term" value="F:dTMP kinase activity"/>
    <property type="evidence" value="ECO:0007669"/>
    <property type="project" value="UniProtKB-UniRule"/>
</dbReference>
<protein>
    <recommendedName>
        <fullName evidence="3 12">Thymidylate kinase</fullName>
        <ecNumber evidence="2 12">2.7.4.9</ecNumber>
    </recommendedName>
    <alternativeName>
        <fullName evidence="9 12">dTMP kinase</fullName>
    </alternativeName>
</protein>
<keyword evidence="5 12" id="KW-0545">Nucleotide biosynthesis</keyword>
<dbReference type="FunFam" id="3.40.50.300:FF:000225">
    <property type="entry name" value="Thymidylate kinase"/>
    <property type="match status" value="1"/>
</dbReference>
<dbReference type="EMBL" id="LDXT01000079">
    <property type="protein sequence ID" value="KRT55428.1"/>
    <property type="molecule type" value="Genomic_DNA"/>
</dbReference>
<evidence type="ECO:0000313" key="15">
    <source>
        <dbReference type="EMBL" id="KRT58429.1"/>
    </source>
</evidence>
<evidence type="ECO:0000313" key="14">
    <source>
        <dbReference type="EMBL" id="KRT55428.1"/>
    </source>
</evidence>
<evidence type="ECO:0000256" key="12">
    <source>
        <dbReference type="HAMAP-Rule" id="MF_00165"/>
    </source>
</evidence>
<comment type="similarity">
    <text evidence="1 12">Belongs to the thymidylate kinase family.</text>
</comment>
<reference evidence="16 17" key="1">
    <citation type="submission" date="2015-11" db="EMBL/GenBank/DDBJ databases">
        <title>The genome of Candidatus Endoriftia persephone in Ridgeia piscesae and population structure of the North Eastern Pacific vestimentiferan symbionts.</title>
        <authorList>
            <person name="Perez M."/>
            <person name="Juniper K.S."/>
        </authorList>
    </citation>
    <scope>NUCLEOTIDE SEQUENCE [LARGE SCALE GENOMIC DNA]</scope>
    <source>
        <strain evidence="15">Ind10</strain>
        <strain evidence="14">Ind11</strain>
    </source>
</reference>
<dbReference type="PANTHER" id="PTHR10344:SF4">
    <property type="entry name" value="UMP-CMP KINASE 2, MITOCHONDRIAL"/>
    <property type="match status" value="1"/>
</dbReference>
<dbReference type="OrthoDB" id="9774907at2"/>
<evidence type="ECO:0000256" key="1">
    <source>
        <dbReference type="ARBA" id="ARBA00009776"/>
    </source>
</evidence>
<dbReference type="InterPro" id="IPR027417">
    <property type="entry name" value="P-loop_NTPase"/>
</dbReference>
<dbReference type="GO" id="GO:0006227">
    <property type="term" value="P:dUDP biosynthetic process"/>
    <property type="evidence" value="ECO:0007669"/>
    <property type="project" value="TreeGrafter"/>
</dbReference>
<keyword evidence="7 12" id="KW-0418">Kinase</keyword>
<proteinExistence type="inferred from homology"/>
<comment type="catalytic activity">
    <reaction evidence="10 12">
        <text>dTMP + ATP = dTDP + ADP</text>
        <dbReference type="Rhea" id="RHEA:13517"/>
        <dbReference type="ChEBI" id="CHEBI:30616"/>
        <dbReference type="ChEBI" id="CHEBI:58369"/>
        <dbReference type="ChEBI" id="CHEBI:63528"/>
        <dbReference type="ChEBI" id="CHEBI:456216"/>
        <dbReference type="EC" id="2.7.4.9"/>
    </reaction>
</comment>
<dbReference type="PANTHER" id="PTHR10344">
    <property type="entry name" value="THYMIDYLATE KINASE"/>
    <property type="match status" value="1"/>
</dbReference>
<dbReference type="EC" id="2.7.4.9" evidence="2 12"/>
<dbReference type="CDD" id="cd01672">
    <property type="entry name" value="TMPK"/>
    <property type="match status" value="1"/>
</dbReference>
<dbReference type="Pfam" id="PF02223">
    <property type="entry name" value="Thymidylate_kin"/>
    <property type="match status" value="1"/>
</dbReference>
<dbReference type="SUPFAM" id="SSF52540">
    <property type="entry name" value="P-loop containing nucleoside triphosphate hydrolases"/>
    <property type="match status" value="1"/>
</dbReference>
<evidence type="ECO:0000256" key="7">
    <source>
        <dbReference type="ARBA" id="ARBA00022777"/>
    </source>
</evidence>
<dbReference type="GO" id="GO:0006233">
    <property type="term" value="P:dTDP biosynthetic process"/>
    <property type="evidence" value="ECO:0007669"/>
    <property type="project" value="InterPro"/>
</dbReference>
<dbReference type="GO" id="GO:0005829">
    <property type="term" value="C:cytosol"/>
    <property type="evidence" value="ECO:0007669"/>
    <property type="project" value="TreeGrafter"/>
</dbReference>